<evidence type="ECO:0000313" key="14">
    <source>
        <dbReference type="EMBL" id="KAL3353098.1"/>
    </source>
</evidence>
<dbReference type="InterPro" id="IPR013083">
    <property type="entry name" value="Znf_RING/FYVE/PHD"/>
</dbReference>
<dbReference type="Proteomes" id="UP001627284">
    <property type="component" value="Unassembled WGS sequence"/>
</dbReference>
<dbReference type="InterPro" id="IPR017907">
    <property type="entry name" value="Znf_RING_CS"/>
</dbReference>
<dbReference type="GO" id="GO:0061630">
    <property type="term" value="F:ubiquitin protein ligase activity"/>
    <property type="evidence" value="ECO:0007669"/>
    <property type="project" value="UniProtKB-UniRule"/>
</dbReference>
<evidence type="ECO:0000256" key="5">
    <source>
        <dbReference type="ARBA" id="ARBA00022723"/>
    </source>
</evidence>
<comment type="caution">
    <text evidence="14">The sequence shown here is derived from an EMBL/GenBank/DDBJ whole genome shotgun (WGS) entry which is preliminary data.</text>
</comment>
<evidence type="ECO:0000259" key="13">
    <source>
        <dbReference type="PROSITE" id="PS50089"/>
    </source>
</evidence>
<dbReference type="GO" id="GO:0005789">
    <property type="term" value="C:endoplasmic reticulum membrane"/>
    <property type="evidence" value="ECO:0007669"/>
    <property type="project" value="UniProtKB-SubCell"/>
</dbReference>
<dbReference type="EC" id="2.3.2.27" evidence="11"/>
<keyword evidence="15" id="KW-1185">Reference proteome</keyword>
<feature type="signal peptide" evidence="12">
    <location>
        <begin position="1"/>
        <end position="19"/>
    </location>
</feature>
<organism evidence="14 15">
    <name type="scientific">Solanum stoloniferum</name>
    <dbReference type="NCBI Taxonomy" id="62892"/>
    <lineage>
        <taxon>Eukaryota</taxon>
        <taxon>Viridiplantae</taxon>
        <taxon>Streptophyta</taxon>
        <taxon>Embryophyta</taxon>
        <taxon>Tracheophyta</taxon>
        <taxon>Spermatophyta</taxon>
        <taxon>Magnoliopsida</taxon>
        <taxon>eudicotyledons</taxon>
        <taxon>Gunneridae</taxon>
        <taxon>Pentapetalae</taxon>
        <taxon>asterids</taxon>
        <taxon>lamiids</taxon>
        <taxon>Solanales</taxon>
        <taxon>Solanaceae</taxon>
        <taxon>Solanoideae</taxon>
        <taxon>Solaneae</taxon>
        <taxon>Solanum</taxon>
    </lineage>
</organism>
<name>A0ABD2T9X4_9SOLN</name>
<feature type="chain" id="PRO_5044796384" description="E3 ubiquitin-protein ligase RMA" evidence="12">
    <location>
        <begin position="20"/>
        <end position="109"/>
    </location>
</feature>
<gene>
    <name evidence="14" type="ORF">AABB24_020871</name>
</gene>
<dbReference type="AlphaFoldDB" id="A0ABD2T9X4"/>
<keyword evidence="11" id="KW-0256">Endoplasmic reticulum</keyword>
<comment type="subcellular location">
    <subcellularLocation>
        <location evidence="2">Endomembrane system</location>
    </subcellularLocation>
    <subcellularLocation>
        <location evidence="11">Endoplasmic reticulum membrane</location>
        <topology evidence="11">Single-pass type IV membrane protein</topology>
    </subcellularLocation>
</comment>
<dbReference type="InterPro" id="IPR001841">
    <property type="entry name" value="Znf_RING"/>
</dbReference>
<feature type="domain" description="RING-type" evidence="13">
    <location>
        <begin position="68"/>
        <end position="95"/>
    </location>
</feature>
<comment type="domain">
    <text evidence="11">The RING-type zinc finger domain is responsible for E3 ligase activity.</text>
</comment>
<comment type="pathway">
    <text evidence="3 11">Protein modification; protein ubiquitination.</text>
</comment>
<dbReference type="PROSITE" id="PS50089">
    <property type="entry name" value="ZF_RING_2"/>
    <property type="match status" value="1"/>
</dbReference>
<dbReference type="GO" id="GO:0006511">
    <property type="term" value="P:ubiquitin-dependent protein catabolic process"/>
    <property type="evidence" value="ECO:0007669"/>
    <property type="project" value="UniProtKB-UniRule"/>
</dbReference>
<evidence type="ECO:0000256" key="8">
    <source>
        <dbReference type="ARBA" id="ARBA00022833"/>
    </source>
</evidence>
<comment type="catalytic activity">
    <reaction evidence="1 11">
        <text>S-ubiquitinyl-[E2 ubiquitin-conjugating enzyme]-L-cysteine + [acceptor protein]-L-lysine = [E2 ubiquitin-conjugating enzyme]-L-cysteine + N(6)-ubiquitinyl-[acceptor protein]-L-lysine.</text>
        <dbReference type="EC" id="2.3.2.27"/>
    </reaction>
</comment>
<evidence type="ECO:0000256" key="11">
    <source>
        <dbReference type="RuleBase" id="RU369090"/>
    </source>
</evidence>
<evidence type="ECO:0000313" key="15">
    <source>
        <dbReference type="Proteomes" id="UP001627284"/>
    </source>
</evidence>
<dbReference type="InterPro" id="IPR045103">
    <property type="entry name" value="RNF5/RNF185-like"/>
</dbReference>
<evidence type="ECO:0000256" key="9">
    <source>
        <dbReference type="ARBA" id="ARBA00023136"/>
    </source>
</evidence>
<dbReference type="SUPFAM" id="SSF57850">
    <property type="entry name" value="RING/U-box"/>
    <property type="match status" value="1"/>
</dbReference>
<dbReference type="PANTHER" id="PTHR12313">
    <property type="entry name" value="E3 UBIQUITIN-PROTEIN LIGASE RNF5-RELATED"/>
    <property type="match status" value="1"/>
</dbReference>
<keyword evidence="4 11" id="KW-0808">Transferase</keyword>
<proteinExistence type="predicted"/>
<evidence type="ECO:0000256" key="1">
    <source>
        <dbReference type="ARBA" id="ARBA00000900"/>
    </source>
</evidence>
<dbReference type="InterPro" id="IPR027370">
    <property type="entry name" value="Znf-RING_euk"/>
</dbReference>
<feature type="non-terminal residue" evidence="14">
    <location>
        <position position="1"/>
    </location>
</feature>
<accession>A0ABD2T9X4</accession>
<dbReference type="PROSITE" id="PS00518">
    <property type="entry name" value="ZF_RING_1"/>
    <property type="match status" value="1"/>
</dbReference>
<evidence type="ECO:0000256" key="6">
    <source>
        <dbReference type="ARBA" id="ARBA00022771"/>
    </source>
</evidence>
<reference evidence="14 15" key="1">
    <citation type="submission" date="2024-05" db="EMBL/GenBank/DDBJ databases">
        <title>De novo assembly of an allotetraploid wild potato.</title>
        <authorList>
            <person name="Hosaka A.J."/>
        </authorList>
    </citation>
    <scope>NUCLEOTIDE SEQUENCE [LARGE SCALE GENOMIC DNA]</scope>
    <source>
        <tissue evidence="14">Young leaves</tissue>
    </source>
</reference>
<dbReference type="EMBL" id="JBJKTR010000012">
    <property type="protein sequence ID" value="KAL3353098.1"/>
    <property type="molecule type" value="Genomic_DNA"/>
</dbReference>
<keyword evidence="7 11" id="KW-0833">Ubl conjugation pathway</keyword>
<comment type="function">
    <text evidence="11">E3 ubiquitin-protein ligase.</text>
</comment>
<keyword evidence="12" id="KW-0732">Signal</keyword>
<dbReference type="GO" id="GO:0008270">
    <property type="term" value="F:zinc ion binding"/>
    <property type="evidence" value="ECO:0007669"/>
    <property type="project" value="UniProtKB-KW"/>
</dbReference>
<evidence type="ECO:0000256" key="3">
    <source>
        <dbReference type="ARBA" id="ARBA00004906"/>
    </source>
</evidence>
<evidence type="ECO:0000256" key="2">
    <source>
        <dbReference type="ARBA" id="ARBA00004308"/>
    </source>
</evidence>
<evidence type="ECO:0000256" key="7">
    <source>
        <dbReference type="ARBA" id="ARBA00022786"/>
    </source>
</evidence>
<evidence type="ECO:0000256" key="12">
    <source>
        <dbReference type="SAM" id="SignalP"/>
    </source>
</evidence>
<protein>
    <recommendedName>
        <fullName evidence="11">E3 ubiquitin-protein ligase RMA</fullName>
        <ecNumber evidence="11">2.3.2.27</ecNumber>
    </recommendedName>
    <alternativeName>
        <fullName evidence="11">Protein RING membrane-anchor</fullName>
    </alternativeName>
    <alternativeName>
        <fullName evidence="11">RING-type E3 ubiquitin transferase RMA</fullName>
    </alternativeName>
</protein>
<keyword evidence="8 11" id="KW-0862">Zinc</keyword>
<keyword evidence="5 11" id="KW-0479">Metal-binding</keyword>
<evidence type="ECO:0000256" key="4">
    <source>
        <dbReference type="ARBA" id="ARBA00022679"/>
    </source>
</evidence>
<keyword evidence="6 10" id="KW-0863">Zinc-finger</keyword>
<sequence>VLKTWILTILHLAITKINQYQEANMALEQIFQDQIAETTFDQRDISYEKWNTIDLDKFEENSSEGFECNICLDVVHDPVVTLCGHLYCWPCIYKWIHFKTISSENIDNQ</sequence>
<dbReference type="Gene3D" id="3.30.40.10">
    <property type="entry name" value="Zinc/RING finger domain, C3HC4 (zinc finger)"/>
    <property type="match status" value="1"/>
</dbReference>
<keyword evidence="9" id="KW-0472">Membrane</keyword>
<dbReference type="Pfam" id="PF13445">
    <property type="entry name" value="zf-RING_UBOX"/>
    <property type="match status" value="1"/>
</dbReference>
<evidence type="ECO:0000256" key="10">
    <source>
        <dbReference type="PROSITE-ProRule" id="PRU00175"/>
    </source>
</evidence>